<dbReference type="GO" id="GO:0009435">
    <property type="term" value="P:NAD+ biosynthetic process"/>
    <property type="evidence" value="ECO:0007669"/>
    <property type="project" value="UniProtKB-UniPathway"/>
</dbReference>
<dbReference type="Pfam" id="PF02749">
    <property type="entry name" value="QRPTase_N"/>
    <property type="match status" value="1"/>
</dbReference>
<dbReference type="InterPro" id="IPR036068">
    <property type="entry name" value="Nicotinate_pribotase-like_C"/>
</dbReference>
<dbReference type="OrthoDB" id="9782546at2"/>
<evidence type="ECO:0000313" key="15">
    <source>
        <dbReference type="Proteomes" id="UP000188324"/>
    </source>
</evidence>
<evidence type="ECO:0000256" key="6">
    <source>
        <dbReference type="ARBA" id="ARBA00020990"/>
    </source>
</evidence>
<evidence type="ECO:0000256" key="1">
    <source>
        <dbReference type="ARBA" id="ARBA00003237"/>
    </source>
</evidence>
<dbReference type="AlphaFoldDB" id="A0A1Q2CHI7"/>
<dbReference type="CDD" id="cd01572">
    <property type="entry name" value="QPRTase"/>
    <property type="match status" value="1"/>
</dbReference>
<dbReference type="EC" id="2.4.2.19" evidence="5"/>
<dbReference type="GO" id="GO:0005737">
    <property type="term" value="C:cytoplasm"/>
    <property type="evidence" value="ECO:0007669"/>
    <property type="project" value="TreeGrafter"/>
</dbReference>
<evidence type="ECO:0000256" key="13">
    <source>
        <dbReference type="PIRNR" id="PIRNR006250"/>
    </source>
</evidence>
<dbReference type="EMBL" id="CP019605">
    <property type="protein sequence ID" value="AQP45574.1"/>
    <property type="molecule type" value="Genomic_DNA"/>
</dbReference>
<evidence type="ECO:0000256" key="4">
    <source>
        <dbReference type="ARBA" id="ARBA00011218"/>
    </source>
</evidence>
<dbReference type="InterPro" id="IPR004393">
    <property type="entry name" value="NadC"/>
</dbReference>
<evidence type="ECO:0000256" key="2">
    <source>
        <dbReference type="ARBA" id="ARBA00004893"/>
    </source>
</evidence>
<organism evidence="14 15">
    <name type="scientific">Tessaracoccus flavus</name>
    <dbReference type="NCBI Taxonomy" id="1610493"/>
    <lineage>
        <taxon>Bacteria</taxon>
        <taxon>Bacillati</taxon>
        <taxon>Actinomycetota</taxon>
        <taxon>Actinomycetes</taxon>
        <taxon>Propionibacteriales</taxon>
        <taxon>Propionibacteriaceae</taxon>
        <taxon>Tessaracoccus</taxon>
    </lineage>
</organism>
<sequence>MSVERLIDTALDEDLALGPDVTTLSTVPPDAVGTADVVARQAGVVAGVNVAVAVARQAGRRLGVELEAAVVRNDGDRVAPGDVVLTVSGPVRGILTAERTLLNFLGQLSGVATATRQWADALAGTTARVRDTRKTVPGMRALQKAAVVAGGGVNHRMALGDAALIKDNHVAAAGSVGAAFRAVRAASPAIPIEVECDTVGQVREAVAAGADLILLDNMTLDELRESVAICRDAGVRTEASGGLTLADAAQVAATGVDFIAVGALTHSAPVLDLGLDLITGSPERFPE</sequence>
<evidence type="ECO:0000256" key="10">
    <source>
        <dbReference type="ARBA" id="ARBA00033102"/>
    </source>
</evidence>
<dbReference type="UniPathway" id="UPA00253">
    <property type="reaction ID" value="UER00331"/>
</dbReference>
<evidence type="ECO:0000256" key="3">
    <source>
        <dbReference type="ARBA" id="ARBA00009400"/>
    </source>
</evidence>
<dbReference type="Pfam" id="PF01729">
    <property type="entry name" value="QRPTase_C"/>
    <property type="match status" value="1"/>
</dbReference>
<protein>
    <recommendedName>
        <fullName evidence="6">Nicotinate-nucleotide pyrophosphorylase [carboxylating]</fullName>
        <ecNumber evidence="5">2.4.2.19</ecNumber>
    </recommendedName>
    <alternativeName>
        <fullName evidence="12">Probable nicotinate-nucleotide pyrophosphorylase [carboxylating]</fullName>
    </alternativeName>
    <alternativeName>
        <fullName evidence="10">Quinolinate phosphoribosyltransferase [decarboxylating]</fullName>
    </alternativeName>
</protein>
<dbReference type="SUPFAM" id="SSF54675">
    <property type="entry name" value="Nicotinate/Quinolinate PRTase N-terminal domain-like"/>
    <property type="match status" value="1"/>
</dbReference>
<comment type="function">
    <text evidence="1">Involved in the catabolism of quinolinic acid (QA).</text>
</comment>
<dbReference type="InterPro" id="IPR027277">
    <property type="entry name" value="NadC/ModD"/>
</dbReference>
<dbReference type="GO" id="GO:0004514">
    <property type="term" value="F:nicotinate-nucleotide diphosphorylase (carboxylating) activity"/>
    <property type="evidence" value="ECO:0007669"/>
    <property type="project" value="UniProtKB-EC"/>
</dbReference>
<comment type="subunit">
    <text evidence="4">Hexamer formed by 3 homodimers.</text>
</comment>
<dbReference type="PANTHER" id="PTHR32179">
    <property type="entry name" value="NICOTINATE-NUCLEOTIDE PYROPHOSPHORYLASE [CARBOXYLATING]"/>
    <property type="match status" value="1"/>
</dbReference>
<reference evidence="14 15" key="1">
    <citation type="journal article" date="2016" name="Int. J. Syst. Evol. Microbiol.">
        <title>Tessaracoccus flavus sp. nov., isolated from the drainage system of a lindane-producing factory.</title>
        <authorList>
            <person name="Kumari R."/>
            <person name="Singh P."/>
            <person name="Schumann P."/>
            <person name="Lal R."/>
        </authorList>
    </citation>
    <scope>NUCLEOTIDE SEQUENCE [LARGE SCALE GENOMIC DNA]</scope>
    <source>
        <strain evidence="14 15">RP1T</strain>
    </source>
</reference>
<dbReference type="InterPro" id="IPR037128">
    <property type="entry name" value="Quinolinate_PRibosylTase_N_sf"/>
</dbReference>
<evidence type="ECO:0000256" key="8">
    <source>
        <dbReference type="ARBA" id="ARBA00022676"/>
    </source>
</evidence>
<dbReference type="InterPro" id="IPR002638">
    <property type="entry name" value="Quinolinate_PRibosylTrfase_C"/>
</dbReference>
<keyword evidence="15" id="KW-1185">Reference proteome</keyword>
<dbReference type="InterPro" id="IPR022412">
    <property type="entry name" value="Quinolinate_PRibosylTrfase_N"/>
</dbReference>
<dbReference type="Gene3D" id="3.90.1170.20">
    <property type="entry name" value="Quinolinate phosphoribosyl transferase, N-terminal domain"/>
    <property type="match status" value="1"/>
</dbReference>
<dbReference type="STRING" id="1610493.RPIT_12795"/>
<evidence type="ECO:0000256" key="9">
    <source>
        <dbReference type="ARBA" id="ARBA00022679"/>
    </source>
</evidence>
<dbReference type="PANTHER" id="PTHR32179:SF3">
    <property type="entry name" value="NICOTINATE-NUCLEOTIDE PYROPHOSPHORYLASE [CARBOXYLATING]"/>
    <property type="match status" value="1"/>
</dbReference>
<evidence type="ECO:0000256" key="12">
    <source>
        <dbReference type="ARBA" id="ARBA00069173"/>
    </source>
</evidence>
<dbReference type="FunFam" id="3.20.20.70:FF:000030">
    <property type="entry name" value="Nicotinate-nucleotide pyrophosphorylase, carboxylating"/>
    <property type="match status" value="1"/>
</dbReference>
<dbReference type="NCBIfam" id="TIGR00078">
    <property type="entry name" value="nadC"/>
    <property type="match status" value="1"/>
</dbReference>
<dbReference type="RefSeq" id="WP_077343782.1">
    <property type="nucleotide sequence ID" value="NZ_CP019605.1"/>
</dbReference>
<name>A0A1Q2CHI7_9ACTN</name>
<comment type="similarity">
    <text evidence="3 13">Belongs to the NadC/ModD family.</text>
</comment>
<accession>A0A1Q2CHI7</accession>
<evidence type="ECO:0000256" key="11">
    <source>
        <dbReference type="ARBA" id="ARBA00047445"/>
    </source>
</evidence>
<dbReference type="InterPro" id="IPR013785">
    <property type="entry name" value="Aldolase_TIM"/>
</dbReference>
<dbReference type="PIRSF" id="PIRSF006250">
    <property type="entry name" value="NadC_ModD"/>
    <property type="match status" value="1"/>
</dbReference>
<dbReference type="SUPFAM" id="SSF51690">
    <property type="entry name" value="Nicotinate/Quinolinate PRTase C-terminal domain-like"/>
    <property type="match status" value="1"/>
</dbReference>
<evidence type="ECO:0000256" key="7">
    <source>
        <dbReference type="ARBA" id="ARBA00022642"/>
    </source>
</evidence>
<comment type="catalytic activity">
    <reaction evidence="11">
        <text>nicotinate beta-D-ribonucleotide + CO2 + diphosphate = quinolinate + 5-phospho-alpha-D-ribose 1-diphosphate + 2 H(+)</text>
        <dbReference type="Rhea" id="RHEA:12733"/>
        <dbReference type="ChEBI" id="CHEBI:15378"/>
        <dbReference type="ChEBI" id="CHEBI:16526"/>
        <dbReference type="ChEBI" id="CHEBI:29959"/>
        <dbReference type="ChEBI" id="CHEBI:33019"/>
        <dbReference type="ChEBI" id="CHEBI:57502"/>
        <dbReference type="ChEBI" id="CHEBI:58017"/>
        <dbReference type="EC" id="2.4.2.19"/>
    </reaction>
</comment>
<evidence type="ECO:0000256" key="5">
    <source>
        <dbReference type="ARBA" id="ARBA00011944"/>
    </source>
</evidence>
<comment type="pathway">
    <text evidence="2">Cofactor biosynthesis; NAD(+) biosynthesis; nicotinate D-ribonucleotide from quinolinate: step 1/1.</text>
</comment>
<dbReference type="FunFam" id="3.90.1170.20:FF:000001">
    <property type="entry name" value="Nicotinate-nucleotide diphosphorylase (Carboxylating)"/>
    <property type="match status" value="1"/>
</dbReference>
<evidence type="ECO:0000313" key="14">
    <source>
        <dbReference type="EMBL" id="AQP45574.1"/>
    </source>
</evidence>
<keyword evidence="8 13" id="KW-0328">Glycosyltransferase</keyword>
<gene>
    <name evidence="14" type="ORF">RPIT_12795</name>
</gene>
<dbReference type="KEGG" id="tfl:RPIT_12795"/>
<proteinExistence type="inferred from homology"/>
<keyword evidence="7" id="KW-0662">Pyridine nucleotide biosynthesis</keyword>
<dbReference type="Proteomes" id="UP000188324">
    <property type="component" value="Chromosome"/>
</dbReference>
<dbReference type="Gene3D" id="3.20.20.70">
    <property type="entry name" value="Aldolase class I"/>
    <property type="match status" value="1"/>
</dbReference>
<dbReference type="GO" id="GO:0034213">
    <property type="term" value="P:quinolinate catabolic process"/>
    <property type="evidence" value="ECO:0007669"/>
    <property type="project" value="TreeGrafter"/>
</dbReference>
<keyword evidence="9 13" id="KW-0808">Transferase</keyword>